<protein>
    <submittedName>
        <fullName evidence="20">PBP1A family penicillin-binding protein</fullName>
    </submittedName>
</protein>
<organism evidence="20 21">
    <name type="scientific">Tetragenococcus solitarius</name>
    <dbReference type="NCBI Taxonomy" id="71453"/>
    <lineage>
        <taxon>Bacteria</taxon>
        <taxon>Bacillati</taxon>
        <taxon>Bacillota</taxon>
        <taxon>Bacilli</taxon>
        <taxon>Lactobacillales</taxon>
        <taxon>Enterococcaceae</taxon>
        <taxon>Tetragenococcus</taxon>
    </lineage>
</organism>
<keyword evidence="21" id="KW-1185">Reference proteome</keyword>
<keyword evidence="9" id="KW-0573">Peptidoglycan synthesis</keyword>
<dbReference type="Gene3D" id="1.10.3810.10">
    <property type="entry name" value="Biosynthetic peptidoglycan transglycosylase-like"/>
    <property type="match status" value="1"/>
</dbReference>
<dbReference type="InterPro" id="IPR001460">
    <property type="entry name" value="PCN-bd_Tpept"/>
</dbReference>
<keyword evidence="4" id="KW-0328">Glycosyltransferase</keyword>
<feature type="transmembrane region" description="Helical" evidence="17">
    <location>
        <begin position="44"/>
        <end position="64"/>
    </location>
</feature>
<keyword evidence="6 17" id="KW-0812">Transmembrane</keyword>
<evidence type="ECO:0000313" key="20">
    <source>
        <dbReference type="EMBL" id="GAA3017896.1"/>
    </source>
</evidence>
<dbReference type="SUPFAM" id="SSF56601">
    <property type="entry name" value="beta-lactamase/transpeptidase-like"/>
    <property type="match status" value="1"/>
</dbReference>
<evidence type="ECO:0000256" key="12">
    <source>
        <dbReference type="ARBA" id="ARBA00023268"/>
    </source>
</evidence>
<sequence>MDFQRFFSAIKEYLSSFWTWLKPYLVQFHHWRKRIWKKYHVNKILLLLALVVILVMSIYLFYIAKTTKVQELKAGLQEETVIYDKQENEAGSVSSQKGTYIEVKDMSPYIVDAVVSTEDRNFYQHHGFDLKGIARAGLRMIIRRNTSGGGGSTITQQLAKNAYLSLDQTFNRKAKELFLAIEIEKNYSKDEIMSMYLNNSYFGNGVWGVQDAAQKYFGVDAADLTLGESATIAGMLKGPSLYNPIDNPENATNRRDTILQLMVDNNKISEEQAKQEEQVAMSDLVHDTYQQEGDGYQYPYYFDAVIEEAEDKYDIKADDLMNRGYKIYTALDTNFQNGMQEVYDNNGNFPADAQDGTMVQSASVAVDPNTGGIQAMVGRRGEHTFRGFNFATDMKRSPGSTIKPLSVYTPALEAGYMPDSVLKDEPQDYYDAKNFDGEYQGEVPMYQAVARSLNLPAVWLLHEFGLNKGYNKTKEFGIDLTSSDKYYGLALGGLEYGTSPMKMAGAYATFANGGTLYPPHLITKIVDANGAVIVDNTKPSGEKIISKETSNEMNSMLLGTFSNGTAANANPYGYTVAGKTGTTETDYDPDQNNDQWIIGYTPDTVISTWLGFEKTDEEHNFSGTSGDVVGQVFKAQAEKMLPYSNNTPFEVADAYATGGKVTASSEEEEGSSEEGNDDWKQDVDQFTDNAKKGMNEFGERVKEGGKELIRGFKERFNNNN</sequence>
<feature type="domain" description="Glycosyl transferase family 51" evidence="19">
    <location>
        <begin position="92"/>
        <end position="262"/>
    </location>
</feature>
<dbReference type="NCBIfam" id="TIGR02074">
    <property type="entry name" value="PBP_1a_fam"/>
    <property type="match status" value="1"/>
</dbReference>
<dbReference type="InterPro" id="IPR012338">
    <property type="entry name" value="Beta-lactam/transpept-like"/>
</dbReference>
<dbReference type="InterPro" id="IPR023346">
    <property type="entry name" value="Lysozyme-like_dom_sf"/>
</dbReference>
<comment type="catalytic activity">
    <reaction evidence="14">
        <text>Preferential cleavage: (Ac)2-L-Lys-D-Ala-|-D-Ala. Also transpeptidation of peptidyl-alanyl moieties that are N-acyl substituents of D-alanine.</text>
        <dbReference type="EC" id="3.4.16.4"/>
    </reaction>
</comment>
<evidence type="ECO:0000256" key="4">
    <source>
        <dbReference type="ARBA" id="ARBA00022676"/>
    </source>
</evidence>
<feature type="domain" description="Penicillin-binding protein transpeptidase" evidence="18">
    <location>
        <begin position="364"/>
        <end position="635"/>
    </location>
</feature>
<comment type="catalytic activity">
    <reaction evidence="15">
        <text>[GlcNAc-(1-&gt;4)-Mur2Ac(oyl-L-Ala-gamma-D-Glu-L-Lys-D-Ala-D-Ala)](n)-di-trans,octa-cis-undecaprenyl diphosphate + beta-D-GlcNAc-(1-&gt;4)-Mur2Ac(oyl-L-Ala-gamma-D-Glu-L-Lys-D-Ala-D-Ala)-di-trans,octa-cis-undecaprenyl diphosphate = [GlcNAc-(1-&gt;4)-Mur2Ac(oyl-L-Ala-gamma-D-Glu-L-Lys-D-Ala-D-Ala)](n+1)-di-trans,octa-cis-undecaprenyl diphosphate + di-trans,octa-cis-undecaprenyl diphosphate + H(+)</text>
        <dbReference type="Rhea" id="RHEA:23708"/>
        <dbReference type="Rhea" id="RHEA-COMP:9602"/>
        <dbReference type="Rhea" id="RHEA-COMP:9603"/>
        <dbReference type="ChEBI" id="CHEBI:15378"/>
        <dbReference type="ChEBI" id="CHEBI:58405"/>
        <dbReference type="ChEBI" id="CHEBI:60033"/>
        <dbReference type="ChEBI" id="CHEBI:78435"/>
        <dbReference type="EC" id="2.4.99.28"/>
    </reaction>
</comment>
<evidence type="ECO:0000256" key="13">
    <source>
        <dbReference type="ARBA" id="ARBA00023316"/>
    </source>
</evidence>
<keyword evidence="10 17" id="KW-1133">Transmembrane helix</keyword>
<dbReference type="RefSeq" id="WP_068707525.1">
    <property type="nucleotide sequence ID" value="NZ_BAAAXQ010000041.1"/>
</dbReference>
<dbReference type="EMBL" id="BAAAXQ010000041">
    <property type="protein sequence ID" value="GAA3017896.1"/>
    <property type="molecule type" value="Genomic_DNA"/>
</dbReference>
<dbReference type="PANTHER" id="PTHR32282:SF32">
    <property type="entry name" value="PENICILLIN-BINDING PROTEIN 2A"/>
    <property type="match status" value="1"/>
</dbReference>
<keyword evidence="12" id="KW-0511">Multifunctional enzyme</keyword>
<keyword evidence="5" id="KW-0808">Transferase</keyword>
<dbReference type="InterPro" id="IPR001264">
    <property type="entry name" value="Glyco_trans_51"/>
</dbReference>
<dbReference type="InterPro" id="IPR050396">
    <property type="entry name" value="Glycosyltr_51/Transpeptidase"/>
</dbReference>
<feature type="compositionally biased region" description="Basic and acidic residues" evidence="16">
    <location>
        <begin position="677"/>
        <end position="698"/>
    </location>
</feature>
<evidence type="ECO:0000256" key="10">
    <source>
        <dbReference type="ARBA" id="ARBA00022989"/>
    </source>
</evidence>
<evidence type="ECO:0000256" key="17">
    <source>
        <dbReference type="SAM" id="Phobius"/>
    </source>
</evidence>
<proteinExistence type="predicted"/>
<dbReference type="Gene3D" id="6.20.370.110">
    <property type="match status" value="1"/>
</dbReference>
<reference evidence="20 21" key="1">
    <citation type="journal article" date="2019" name="Int. J. Syst. Evol. Microbiol.">
        <title>The Global Catalogue of Microorganisms (GCM) 10K type strain sequencing project: providing services to taxonomists for standard genome sequencing and annotation.</title>
        <authorList>
            <consortium name="The Broad Institute Genomics Platform"/>
            <consortium name="The Broad Institute Genome Sequencing Center for Infectious Disease"/>
            <person name="Wu L."/>
            <person name="Ma J."/>
        </authorList>
    </citation>
    <scope>NUCLEOTIDE SEQUENCE [LARGE SCALE GENOMIC DNA]</scope>
    <source>
        <strain evidence="20 21">JCM 8736</strain>
    </source>
</reference>
<evidence type="ECO:0000259" key="19">
    <source>
        <dbReference type="Pfam" id="PF00912"/>
    </source>
</evidence>
<evidence type="ECO:0000259" key="18">
    <source>
        <dbReference type="Pfam" id="PF00905"/>
    </source>
</evidence>
<dbReference type="InterPro" id="IPR036950">
    <property type="entry name" value="PBP_transglycosylase"/>
</dbReference>
<comment type="caution">
    <text evidence="20">The sequence shown here is derived from an EMBL/GenBank/DDBJ whole genome shotgun (WGS) entry which is preliminary data.</text>
</comment>
<dbReference type="Gene3D" id="3.40.710.10">
    <property type="entry name" value="DD-peptidase/beta-lactamase superfamily"/>
    <property type="match status" value="1"/>
</dbReference>
<dbReference type="Proteomes" id="UP001501577">
    <property type="component" value="Unassembled WGS sequence"/>
</dbReference>
<evidence type="ECO:0000256" key="5">
    <source>
        <dbReference type="ARBA" id="ARBA00022679"/>
    </source>
</evidence>
<keyword evidence="13" id="KW-0961">Cell wall biogenesis/degradation</keyword>
<keyword evidence="2" id="KW-0121">Carboxypeptidase</keyword>
<evidence type="ECO:0000256" key="3">
    <source>
        <dbReference type="ARBA" id="ARBA00022670"/>
    </source>
</evidence>
<evidence type="ECO:0000256" key="15">
    <source>
        <dbReference type="ARBA" id="ARBA00049902"/>
    </source>
</evidence>
<feature type="region of interest" description="Disordered" evidence="16">
    <location>
        <begin position="660"/>
        <end position="698"/>
    </location>
</feature>
<gene>
    <name evidence="20" type="ORF">GCM10019998_12660</name>
</gene>
<evidence type="ECO:0000256" key="7">
    <source>
        <dbReference type="ARBA" id="ARBA00022801"/>
    </source>
</evidence>
<evidence type="ECO:0000256" key="2">
    <source>
        <dbReference type="ARBA" id="ARBA00022645"/>
    </source>
</evidence>
<evidence type="ECO:0000256" key="8">
    <source>
        <dbReference type="ARBA" id="ARBA00022960"/>
    </source>
</evidence>
<name>A0ABN3Y6R8_9ENTE</name>
<dbReference type="SUPFAM" id="SSF53955">
    <property type="entry name" value="Lysozyme-like"/>
    <property type="match status" value="1"/>
</dbReference>
<evidence type="ECO:0000313" key="21">
    <source>
        <dbReference type="Proteomes" id="UP001501577"/>
    </source>
</evidence>
<dbReference type="PANTHER" id="PTHR32282">
    <property type="entry name" value="BINDING PROTEIN TRANSPEPTIDASE, PUTATIVE-RELATED"/>
    <property type="match status" value="1"/>
</dbReference>
<evidence type="ECO:0000256" key="1">
    <source>
        <dbReference type="ARBA" id="ARBA00022475"/>
    </source>
</evidence>
<accession>A0ABN3Y6R8</accession>
<evidence type="ECO:0000256" key="14">
    <source>
        <dbReference type="ARBA" id="ARBA00034000"/>
    </source>
</evidence>
<evidence type="ECO:0000256" key="11">
    <source>
        <dbReference type="ARBA" id="ARBA00023136"/>
    </source>
</evidence>
<keyword evidence="3" id="KW-0645">Protease</keyword>
<evidence type="ECO:0000256" key="16">
    <source>
        <dbReference type="SAM" id="MobiDB-lite"/>
    </source>
</evidence>
<dbReference type="Pfam" id="PF00912">
    <property type="entry name" value="Transgly"/>
    <property type="match status" value="1"/>
</dbReference>
<keyword evidence="7" id="KW-0378">Hydrolase</keyword>
<keyword evidence="1" id="KW-1003">Cell membrane</keyword>
<dbReference type="Pfam" id="PF00905">
    <property type="entry name" value="Transpeptidase"/>
    <property type="match status" value="1"/>
</dbReference>
<keyword evidence="8" id="KW-0133">Cell shape</keyword>
<feature type="compositionally biased region" description="Acidic residues" evidence="16">
    <location>
        <begin position="665"/>
        <end position="676"/>
    </location>
</feature>
<keyword evidence="11 17" id="KW-0472">Membrane</keyword>
<evidence type="ECO:0000256" key="9">
    <source>
        <dbReference type="ARBA" id="ARBA00022984"/>
    </source>
</evidence>
<evidence type="ECO:0000256" key="6">
    <source>
        <dbReference type="ARBA" id="ARBA00022692"/>
    </source>
</evidence>